<evidence type="ECO:0000256" key="1">
    <source>
        <dbReference type="ARBA" id="ARBA00009589"/>
    </source>
</evidence>
<evidence type="ECO:0000313" key="5">
    <source>
        <dbReference type="Proteomes" id="UP000533269"/>
    </source>
</evidence>
<feature type="active site" description="Proton donor" evidence="2">
    <location>
        <position position="8"/>
    </location>
</feature>
<protein>
    <submittedName>
        <fullName evidence="4">5'-nucleotidase</fullName>
        <ecNumber evidence="4">3.1.3.5</ecNumber>
    </submittedName>
</protein>
<dbReference type="Pfam" id="PF06941">
    <property type="entry name" value="NT5C"/>
    <property type="match status" value="1"/>
</dbReference>
<dbReference type="InterPro" id="IPR010708">
    <property type="entry name" value="5'(3')-deoxyribonucleotidase"/>
</dbReference>
<dbReference type="Gene3D" id="1.10.40.40">
    <property type="entry name" value="Deoxyribonucleotidase, domain 2"/>
    <property type="match status" value="1"/>
</dbReference>
<dbReference type="PANTHER" id="PTHR16504">
    <property type="entry name" value="5'(3')-DEOXYRIBONUCLEOTIDASE"/>
    <property type="match status" value="1"/>
</dbReference>
<sequence>MLVLVDQDQTLADFGAGFDRRFLAAHPDAPRAPRAEADSYWIEDSYPPQWHERIRAVSTRAGFFRDLPPLPGAREAMEAMLDAGHDVRICTAPVRAYRHCVREKYEWVEEHLGLSWTERLIVTRDKTLVAGDVLIDDKPEVVGTFAHPGWTHVYYRTRYNRDLPGRHLDWSGWSGVLADVEAERTARGALLLPRLADARTPASTHRRAPTPARAPRALTLPATGPDRASVTLR</sequence>
<dbReference type="InterPro" id="IPR023214">
    <property type="entry name" value="HAD_sf"/>
</dbReference>
<dbReference type="GO" id="GO:0008253">
    <property type="term" value="F:5'-nucleotidase activity"/>
    <property type="evidence" value="ECO:0007669"/>
    <property type="project" value="UniProtKB-EC"/>
</dbReference>
<gene>
    <name evidence="4" type="ORF">FHR75_000278</name>
</gene>
<dbReference type="SFLD" id="SFLDS00003">
    <property type="entry name" value="Haloacid_Dehalogenase"/>
    <property type="match status" value="1"/>
</dbReference>
<proteinExistence type="inferred from homology"/>
<dbReference type="Proteomes" id="UP000533269">
    <property type="component" value="Unassembled WGS sequence"/>
</dbReference>
<evidence type="ECO:0000256" key="2">
    <source>
        <dbReference type="PIRSR" id="PIRSR610708-1"/>
    </source>
</evidence>
<dbReference type="Gene3D" id="3.40.50.1000">
    <property type="entry name" value="HAD superfamily/HAD-like"/>
    <property type="match status" value="1"/>
</dbReference>
<feature type="compositionally biased region" description="Low complexity" evidence="3">
    <location>
        <begin position="199"/>
        <end position="223"/>
    </location>
</feature>
<organism evidence="4 5">
    <name type="scientific">Kineococcus radiotolerans</name>
    <dbReference type="NCBI Taxonomy" id="131568"/>
    <lineage>
        <taxon>Bacteria</taxon>
        <taxon>Bacillati</taxon>
        <taxon>Actinomycetota</taxon>
        <taxon>Actinomycetes</taxon>
        <taxon>Kineosporiales</taxon>
        <taxon>Kineosporiaceae</taxon>
        <taxon>Kineococcus</taxon>
    </lineage>
</organism>
<dbReference type="GO" id="GO:0009223">
    <property type="term" value="P:pyrimidine deoxyribonucleotide catabolic process"/>
    <property type="evidence" value="ECO:0007669"/>
    <property type="project" value="TreeGrafter"/>
</dbReference>
<reference evidence="4 5" key="1">
    <citation type="submission" date="2020-08" db="EMBL/GenBank/DDBJ databases">
        <title>The Agave Microbiome: Exploring the role of microbial communities in plant adaptations to desert environments.</title>
        <authorList>
            <person name="Partida-Martinez L.P."/>
        </authorList>
    </citation>
    <scope>NUCLEOTIDE SEQUENCE [LARGE SCALE GENOMIC DNA]</scope>
    <source>
        <strain evidence="4 5">AS2.23</strain>
    </source>
</reference>
<comment type="caution">
    <text evidence="4">The sequence shown here is derived from an EMBL/GenBank/DDBJ whole genome shotgun (WGS) entry which is preliminary data.</text>
</comment>
<feature type="active site" description="Nucleophile" evidence="2">
    <location>
        <position position="6"/>
    </location>
</feature>
<dbReference type="EC" id="3.1.3.5" evidence="4"/>
<dbReference type="InterPro" id="IPR036412">
    <property type="entry name" value="HAD-like_sf"/>
</dbReference>
<evidence type="ECO:0000313" key="4">
    <source>
        <dbReference type="EMBL" id="MBB2899490.1"/>
    </source>
</evidence>
<dbReference type="AlphaFoldDB" id="A0A7W4XVV5"/>
<dbReference type="SUPFAM" id="SSF56784">
    <property type="entry name" value="HAD-like"/>
    <property type="match status" value="1"/>
</dbReference>
<reference evidence="4 5" key="2">
    <citation type="submission" date="2020-08" db="EMBL/GenBank/DDBJ databases">
        <authorList>
            <person name="Partida-Martinez L."/>
            <person name="Huntemann M."/>
            <person name="Clum A."/>
            <person name="Wang J."/>
            <person name="Palaniappan K."/>
            <person name="Ritter S."/>
            <person name="Chen I.-M."/>
            <person name="Stamatis D."/>
            <person name="Reddy T."/>
            <person name="O'Malley R."/>
            <person name="Daum C."/>
            <person name="Shapiro N."/>
            <person name="Ivanova N."/>
            <person name="Kyrpides N."/>
            <person name="Woyke T."/>
        </authorList>
    </citation>
    <scope>NUCLEOTIDE SEQUENCE [LARGE SCALE GENOMIC DNA]</scope>
    <source>
        <strain evidence="4 5">AS2.23</strain>
    </source>
</reference>
<comment type="similarity">
    <text evidence="1">Belongs to the 5'(3')-deoxyribonucleotidase family.</text>
</comment>
<name>A0A7W4XVV5_KINRA</name>
<accession>A0A7W4XVV5</accession>
<dbReference type="SFLD" id="SFLDG01126">
    <property type="entry name" value="C1.2:_Nucleotidase_Like"/>
    <property type="match status" value="1"/>
</dbReference>
<dbReference type="PANTHER" id="PTHR16504:SF4">
    <property type="entry name" value="5'(3')-DEOXYRIBONUCLEOTIDASE"/>
    <property type="match status" value="1"/>
</dbReference>
<keyword evidence="4" id="KW-0378">Hydrolase</keyword>
<dbReference type="SFLD" id="SFLDG01145">
    <property type="entry name" value="C1.2.1"/>
    <property type="match status" value="1"/>
</dbReference>
<feature type="region of interest" description="Disordered" evidence="3">
    <location>
        <begin position="199"/>
        <end position="233"/>
    </location>
</feature>
<dbReference type="EMBL" id="JACHVY010000001">
    <property type="protein sequence ID" value="MBB2899490.1"/>
    <property type="molecule type" value="Genomic_DNA"/>
</dbReference>
<evidence type="ECO:0000256" key="3">
    <source>
        <dbReference type="SAM" id="MobiDB-lite"/>
    </source>
</evidence>
<dbReference type="RefSeq" id="WP_183390129.1">
    <property type="nucleotide sequence ID" value="NZ_JACHVY010000001.1"/>
</dbReference>